<dbReference type="Gene3D" id="3.30.300.30">
    <property type="match status" value="1"/>
</dbReference>
<dbReference type="InterPro" id="IPR000873">
    <property type="entry name" value="AMP-dep_synth/lig_dom"/>
</dbReference>
<dbReference type="InterPro" id="IPR020845">
    <property type="entry name" value="AMP-binding_CS"/>
</dbReference>
<dbReference type="Proteomes" id="UP000076481">
    <property type="component" value="Unassembled WGS sequence"/>
</dbReference>
<dbReference type="PANTHER" id="PTHR43767:SF1">
    <property type="entry name" value="NONRIBOSOMAL PEPTIDE SYNTHASE PES1 (EUROFUNG)-RELATED"/>
    <property type="match status" value="1"/>
</dbReference>
<feature type="domain" description="AMP-binding enzyme C-terminal" evidence="2">
    <location>
        <begin position="475"/>
        <end position="550"/>
    </location>
</feature>
<dbReference type="Pfam" id="PF13193">
    <property type="entry name" value="AMP-binding_C"/>
    <property type="match status" value="1"/>
</dbReference>
<evidence type="ECO:0000313" key="4">
    <source>
        <dbReference type="Proteomes" id="UP000076481"/>
    </source>
</evidence>
<dbReference type="InterPro" id="IPR050237">
    <property type="entry name" value="ATP-dep_AMP-bd_enzyme"/>
</dbReference>
<dbReference type="AlphaFoldDB" id="A0A165M668"/>
<feature type="domain" description="AMP-dependent synthetase/ligase" evidence="1">
    <location>
        <begin position="31"/>
        <end position="425"/>
    </location>
</feature>
<dbReference type="RefSeq" id="WP_303681009.1">
    <property type="nucleotide sequence ID" value="NZ_LVWG01000017.1"/>
</dbReference>
<dbReference type="InterPro" id="IPR025110">
    <property type="entry name" value="AMP-bd_C"/>
</dbReference>
<organism evidence="3 4">
    <name type="scientific">Pelodictyon luteolum</name>
    <dbReference type="NCBI Taxonomy" id="1100"/>
    <lineage>
        <taxon>Bacteria</taxon>
        <taxon>Pseudomonadati</taxon>
        <taxon>Chlorobiota</taxon>
        <taxon>Chlorobiia</taxon>
        <taxon>Chlorobiales</taxon>
        <taxon>Chlorobiaceae</taxon>
        <taxon>Chlorobium/Pelodictyon group</taxon>
        <taxon>Pelodictyon</taxon>
    </lineage>
</organism>
<dbReference type="PANTHER" id="PTHR43767">
    <property type="entry name" value="LONG-CHAIN-FATTY-ACID--COA LIGASE"/>
    <property type="match status" value="1"/>
</dbReference>
<evidence type="ECO:0000313" key="3">
    <source>
        <dbReference type="EMBL" id="KZK74858.1"/>
    </source>
</evidence>
<dbReference type="InterPro" id="IPR045851">
    <property type="entry name" value="AMP-bd_C_sf"/>
</dbReference>
<dbReference type="GO" id="GO:0016878">
    <property type="term" value="F:acid-thiol ligase activity"/>
    <property type="evidence" value="ECO:0007669"/>
    <property type="project" value="UniProtKB-ARBA"/>
</dbReference>
<gene>
    <name evidence="3" type="ORF">A3K90_09905</name>
</gene>
<name>A0A165M668_PELLU</name>
<dbReference type="InterPro" id="IPR042099">
    <property type="entry name" value="ANL_N_sf"/>
</dbReference>
<evidence type="ECO:0000259" key="2">
    <source>
        <dbReference type="Pfam" id="PF13193"/>
    </source>
</evidence>
<accession>A0A165M668</accession>
<proteinExistence type="predicted"/>
<dbReference type="SUPFAM" id="SSF56801">
    <property type="entry name" value="Acetyl-CoA synthetase-like"/>
    <property type="match status" value="1"/>
</dbReference>
<evidence type="ECO:0000259" key="1">
    <source>
        <dbReference type="Pfam" id="PF00501"/>
    </source>
</evidence>
<dbReference type="EMBL" id="LVWG01000017">
    <property type="protein sequence ID" value="KZK74858.1"/>
    <property type="molecule type" value="Genomic_DNA"/>
</dbReference>
<dbReference type="Pfam" id="PF00501">
    <property type="entry name" value="AMP-binding"/>
    <property type="match status" value="1"/>
</dbReference>
<sequence length="560" mass="61484">MNAAYWTRGYDRGVPHSLYPYPEEGLVEVLRRAAAEAGDATALWFKGRSMTYGELERESDAFGRGLQDLGVCKGDRVALLLPNSPQMIIGEFGVWKTGAVVVPMNPLYSDTELEHAFRECGASAAVVLAPFYPKVAALRDRSPDGPLRLLIPTGIGEYLPPFTRMLFTLLKERSEGHRVAALKGDLPFQSVLQSGRHGGALPAPPDPDDTALFLFSGGTTGTPKCVVSTHRSLVTSGMQIVMWFSVILQRGSDPIMLNMPLFHVYGQAGIMTAALSGRHPMVLVPNPRDLDDLLSTIRRVRPSVLPGVPTLFTALIAHPRVKRDPGLLRSLKLCVSGAAPLLQETKERFESLTGGRIIDAYSLTEMTLAGTFSPILGTYKPGSVGIPLPDVEVKIVDEVSGDGPLGTNMVGEVLMRAPQMMRGYWQRPGESGKVLRDGWLLTGDIGYMDEDGYLFIVDRKKDVIKPGGFQVWPREVEAVIARHPAVLEVGVAGVQDPRQGEAVKAWVVLREGMRLDMEELREHCRKDLAAYKVPRFLECRESLPKSQIGKVLRRKLRGDD</sequence>
<dbReference type="Gene3D" id="3.40.50.12780">
    <property type="entry name" value="N-terminal domain of ligase-like"/>
    <property type="match status" value="1"/>
</dbReference>
<comment type="caution">
    <text evidence="3">The sequence shown here is derived from an EMBL/GenBank/DDBJ whole genome shotgun (WGS) entry which is preliminary data.</text>
</comment>
<reference evidence="3 4" key="1">
    <citation type="submission" date="2016-03" db="EMBL/GenBank/DDBJ databases">
        <title>Speciation and ecological success in dimly lit waters: horizontal gene transfer in a green sulfur bacteria bloom unveiled by metagenomic assembly.</title>
        <authorList>
            <person name="Llorens-Mares T."/>
            <person name="Liu Z."/>
            <person name="Allen L.Z."/>
            <person name="Rusch D.B."/>
            <person name="Craig M.T."/>
            <person name="Dupont C.L."/>
            <person name="Bryant D.A."/>
            <person name="Casamayor E.O."/>
        </authorList>
    </citation>
    <scope>NUCLEOTIDE SEQUENCE [LARGE SCALE GENOMIC DNA]</scope>
    <source>
        <strain evidence="3">CIII</strain>
    </source>
</reference>
<dbReference type="PROSITE" id="PS00455">
    <property type="entry name" value="AMP_BINDING"/>
    <property type="match status" value="1"/>
</dbReference>
<protein>
    <submittedName>
        <fullName evidence="3">AMP-dependent synthetase</fullName>
    </submittedName>
</protein>